<dbReference type="NCBIfam" id="TIGR01695">
    <property type="entry name" value="murJ_mviN"/>
    <property type="match status" value="1"/>
</dbReference>
<comment type="similarity">
    <text evidence="8">Belongs to the MurJ/MviN family.</text>
</comment>
<feature type="transmembrane region" description="Helical" evidence="8">
    <location>
        <begin position="315"/>
        <end position="333"/>
    </location>
</feature>
<feature type="transmembrane region" description="Helical" evidence="8">
    <location>
        <begin position="42"/>
        <end position="65"/>
    </location>
</feature>
<dbReference type="PRINTS" id="PR01806">
    <property type="entry name" value="VIRFACTRMVIN"/>
</dbReference>
<accession>A0A939PRQ5</accession>
<keyword evidence="4 8" id="KW-0133">Cell shape</keyword>
<feature type="transmembrane region" description="Helical" evidence="8">
    <location>
        <begin position="148"/>
        <end position="175"/>
    </location>
</feature>
<keyword evidence="6 8" id="KW-1133">Transmembrane helix</keyword>
<keyword evidence="2 8" id="KW-1003">Cell membrane</keyword>
<dbReference type="GO" id="GO:0034204">
    <property type="term" value="P:lipid translocation"/>
    <property type="evidence" value="ECO:0007669"/>
    <property type="project" value="TreeGrafter"/>
</dbReference>
<evidence type="ECO:0000313" key="11">
    <source>
        <dbReference type="Proteomes" id="UP000669179"/>
    </source>
</evidence>
<evidence type="ECO:0000256" key="4">
    <source>
        <dbReference type="ARBA" id="ARBA00022960"/>
    </source>
</evidence>
<feature type="transmembrane region" description="Helical" evidence="8">
    <location>
        <begin position="393"/>
        <end position="415"/>
    </location>
</feature>
<feature type="transmembrane region" description="Helical" evidence="8">
    <location>
        <begin position="354"/>
        <end position="373"/>
    </location>
</feature>
<feature type="transmembrane region" description="Helical" evidence="8">
    <location>
        <begin position="453"/>
        <end position="477"/>
    </location>
</feature>
<feature type="transmembrane region" description="Helical" evidence="8">
    <location>
        <begin position="116"/>
        <end position="136"/>
    </location>
</feature>
<keyword evidence="11" id="KW-1185">Reference proteome</keyword>
<evidence type="ECO:0000256" key="7">
    <source>
        <dbReference type="ARBA" id="ARBA00023136"/>
    </source>
</evidence>
<organism evidence="10 11">
    <name type="scientific">Actinomadura barringtoniae</name>
    <dbReference type="NCBI Taxonomy" id="1427535"/>
    <lineage>
        <taxon>Bacteria</taxon>
        <taxon>Bacillati</taxon>
        <taxon>Actinomycetota</taxon>
        <taxon>Actinomycetes</taxon>
        <taxon>Streptosporangiales</taxon>
        <taxon>Thermomonosporaceae</taxon>
        <taxon>Actinomadura</taxon>
    </lineage>
</organism>
<dbReference type="GO" id="GO:0009252">
    <property type="term" value="P:peptidoglycan biosynthetic process"/>
    <property type="evidence" value="ECO:0007669"/>
    <property type="project" value="UniProtKB-UniRule"/>
</dbReference>
<keyword evidence="5 8" id="KW-0573">Peptidoglycan synthesis</keyword>
<feature type="transmembrane region" description="Helical" evidence="8">
    <location>
        <begin position="220"/>
        <end position="242"/>
    </location>
</feature>
<comment type="pathway">
    <text evidence="8">Cell wall biogenesis; peptidoglycan biosynthesis.</text>
</comment>
<keyword evidence="8" id="KW-0813">Transport</keyword>
<dbReference type="GO" id="GO:0015648">
    <property type="term" value="F:lipid-linked peptidoglycan transporter activity"/>
    <property type="evidence" value="ECO:0007669"/>
    <property type="project" value="UniProtKB-UniRule"/>
</dbReference>
<dbReference type="InterPro" id="IPR004268">
    <property type="entry name" value="MurJ"/>
</dbReference>
<dbReference type="Pfam" id="PF03023">
    <property type="entry name" value="MurJ"/>
    <property type="match status" value="1"/>
</dbReference>
<feature type="transmembrane region" description="Helical" evidence="8">
    <location>
        <begin position="526"/>
        <end position="547"/>
    </location>
</feature>
<dbReference type="GO" id="GO:0008360">
    <property type="term" value="P:regulation of cell shape"/>
    <property type="evidence" value="ECO:0007669"/>
    <property type="project" value="UniProtKB-KW"/>
</dbReference>
<proteinExistence type="inferred from homology"/>
<comment type="subcellular location">
    <subcellularLocation>
        <location evidence="1 8">Cell membrane</location>
        <topology evidence="1 8">Multi-pass membrane protein</topology>
    </subcellularLocation>
</comment>
<evidence type="ECO:0000256" key="9">
    <source>
        <dbReference type="SAM" id="MobiDB-lite"/>
    </source>
</evidence>
<evidence type="ECO:0000313" key="10">
    <source>
        <dbReference type="EMBL" id="MBO2453541.1"/>
    </source>
</evidence>
<keyword evidence="3 8" id="KW-0812">Transmembrane</keyword>
<keyword evidence="8" id="KW-0961">Cell wall biogenesis/degradation</keyword>
<dbReference type="PANTHER" id="PTHR47019:SF1">
    <property type="entry name" value="LIPID II FLIPPASE MURJ"/>
    <property type="match status" value="1"/>
</dbReference>
<dbReference type="EMBL" id="JAGEOJ010000021">
    <property type="protein sequence ID" value="MBO2453541.1"/>
    <property type="molecule type" value="Genomic_DNA"/>
</dbReference>
<dbReference type="PANTHER" id="PTHR47019">
    <property type="entry name" value="LIPID II FLIPPASE MURJ"/>
    <property type="match status" value="1"/>
</dbReference>
<evidence type="ECO:0000256" key="6">
    <source>
        <dbReference type="ARBA" id="ARBA00022989"/>
    </source>
</evidence>
<keyword evidence="7 8" id="KW-0472">Membrane</keyword>
<name>A0A939PRQ5_9ACTN</name>
<evidence type="ECO:0000256" key="1">
    <source>
        <dbReference type="ARBA" id="ARBA00004651"/>
    </source>
</evidence>
<dbReference type="GO" id="GO:0005886">
    <property type="term" value="C:plasma membrane"/>
    <property type="evidence" value="ECO:0007669"/>
    <property type="project" value="UniProtKB-SubCell"/>
</dbReference>
<evidence type="ECO:0000256" key="8">
    <source>
        <dbReference type="HAMAP-Rule" id="MF_02078"/>
    </source>
</evidence>
<evidence type="ECO:0000256" key="5">
    <source>
        <dbReference type="ARBA" id="ARBA00022984"/>
    </source>
</evidence>
<dbReference type="HAMAP" id="MF_02078">
    <property type="entry name" value="MurJ_MviN"/>
    <property type="match status" value="1"/>
</dbReference>
<reference evidence="10" key="1">
    <citation type="submission" date="2021-03" db="EMBL/GenBank/DDBJ databases">
        <authorList>
            <person name="Kanchanasin P."/>
            <person name="Saeng-In P."/>
            <person name="Phongsopitanun W."/>
            <person name="Yuki M."/>
            <person name="Kudo T."/>
            <person name="Ohkuma M."/>
            <person name="Tanasupawat S."/>
        </authorList>
    </citation>
    <scope>NUCLEOTIDE SEQUENCE</scope>
    <source>
        <strain evidence="10">GKU 128</strain>
    </source>
</reference>
<feature type="transmembrane region" description="Helical" evidence="8">
    <location>
        <begin position="187"/>
        <end position="208"/>
    </location>
</feature>
<evidence type="ECO:0000256" key="2">
    <source>
        <dbReference type="ARBA" id="ARBA00022475"/>
    </source>
</evidence>
<comment type="caution">
    <text evidence="10">The sequence shown here is derived from an EMBL/GenBank/DDBJ whole genome shotgun (WGS) entry which is preliminary data.</text>
</comment>
<dbReference type="AlphaFoldDB" id="A0A939PRQ5"/>
<comment type="function">
    <text evidence="8">Involved in peptidoglycan biosynthesis. Transports lipid-linked peptidoglycan precursors from the inner to the outer leaflet of the cytoplasmic membrane.</text>
</comment>
<feature type="transmembrane region" description="Helical" evidence="8">
    <location>
        <begin position="263"/>
        <end position="287"/>
    </location>
</feature>
<sequence>MQTRVDIPRPSAPGEGESSGGESGGGASGLLRSGAMMAVGTLASRVTGFLRTAVIVAALGTGLLANAYNTANTVPNTIYDLLLGGILTSVIVPLLVRAKERDRTYGEQYEQRVFTIAVIFLAVLTVIAVLCAPLLIDVYAGSYTGDQRALAILFAQFFLPQIFFYGVGAFAGAILNTRHSFAAPMWAPVLNNIVVIGVGGAFLMISTGKVTPSNITDTEFMLLALGTTGGIILQTVALWPSLRKAGFRWRPRLDFPRGELGGVGRMAAWTLVYVTATQIGFAVVTALSNRAGDKGVAEGLGEGYGFTPYFNSYQLFQLPYAIVAVSVITALLPRMSEHAANGETHLVRDDFSNGLRLSSVIMLPAAALMLVLGPEIATVLFAHGNTSQSDAMVIAHIMQMFAVALVPFSIYQLMLRVFYAHSDTRTPALVAMVTVTTNIIMAFAAYTLLDTKWIVVGIAGGFAVTNLVGSLVCWSLLRRKLGGIDGRRISSTLLKLVVAIWPLIGFAYATHAVIDATLGTGMLPSLLSLIVASVGGGALYLLFAKLLRVGEVQSMLSMVSSRLPGRG</sequence>
<dbReference type="RefSeq" id="WP_208261563.1">
    <property type="nucleotide sequence ID" value="NZ_JAGEOJ010000021.1"/>
</dbReference>
<evidence type="ECO:0000256" key="3">
    <source>
        <dbReference type="ARBA" id="ARBA00022692"/>
    </source>
</evidence>
<protein>
    <recommendedName>
        <fullName evidence="8">Probable lipid II flippase MurJ</fullName>
    </recommendedName>
</protein>
<gene>
    <name evidence="8 10" type="primary">murJ</name>
    <name evidence="10" type="ORF">J4573_41080</name>
</gene>
<dbReference type="CDD" id="cd13123">
    <property type="entry name" value="MATE_MurJ_like"/>
    <property type="match status" value="1"/>
</dbReference>
<feature type="compositionally biased region" description="Gly residues" evidence="9">
    <location>
        <begin position="17"/>
        <end position="26"/>
    </location>
</feature>
<dbReference type="GO" id="GO:0071555">
    <property type="term" value="P:cell wall organization"/>
    <property type="evidence" value="ECO:0007669"/>
    <property type="project" value="UniProtKB-KW"/>
</dbReference>
<feature type="transmembrane region" description="Helical" evidence="8">
    <location>
        <begin position="77"/>
        <end position="96"/>
    </location>
</feature>
<dbReference type="InterPro" id="IPR051050">
    <property type="entry name" value="Lipid_II_flippase_MurJ/MviN"/>
</dbReference>
<feature type="transmembrane region" description="Helical" evidence="8">
    <location>
        <begin position="493"/>
        <end position="514"/>
    </location>
</feature>
<dbReference type="Proteomes" id="UP000669179">
    <property type="component" value="Unassembled WGS sequence"/>
</dbReference>
<feature type="transmembrane region" description="Helical" evidence="8">
    <location>
        <begin position="427"/>
        <end position="447"/>
    </location>
</feature>
<feature type="region of interest" description="Disordered" evidence="9">
    <location>
        <begin position="1"/>
        <end position="26"/>
    </location>
</feature>